<proteinExistence type="predicted"/>
<dbReference type="AlphaFoldDB" id="A0A2C9V441"/>
<protein>
    <submittedName>
        <fullName evidence="1">Uncharacterized protein</fullName>
    </submittedName>
</protein>
<accession>A0A2C9V441</accession>
<dbReference type="EMBL" id="CM004396">
    <property type="protein sequence ID" value="OAY39209.1"/>
    <property type="molecule type" value="Genomic_DNA"/>
</dbReference>
<gene>
    <name evidence="1" type="ORF">MANES_10G075900</name>
</gene>
<name>A0A2C9V441_MANES</name>
<evidence type="ECO:0000313" key="1">
    <source>
        <dbReference type="EMBL" id="OAY39209.1"/>
    </source>
</evidence>
<reference evidence="1" key="1">
    <citation type="submission" date="2016-02" db="EMBL/GenBank/DDBJ databases">
        <title>WGS assembly of Manihot esculenta.</title>
        <authorList>
            <person name="Bredeson J.V."/>
            <person name="Prochnik S.E."/>
            <person name="Lyons J.B."/>
            <person name="Schmutz J."/>
            <person name="Grimwood J."/>
            <person name="Vrebalov J."/>
            <person name="Bart R.S."/>
            <person name="Amuge T."/>
            <person name="Ferguson M.E."/>
            <person name="Green R."/>
            <person name="Putnam N."/>
            <person name="Stites J."/>
            <person name="Rounsley S."/>
            <person name="Rokhsar D.S."/>
        </authorList>
    </citation>
    <scope>NUCLEOTIDE SEQUENCE [LARGE SCALE GENOMIC DNA]</scope>
    <source>
        <tissue evidence="1">Leaf</tissue>
    </source>
</reference>
<organism evidence="1">
    <name type="scientific">Manihot esculenta</name>
    <name type="common">Cassava</name>
    <name type="synonym">Jatropha manihot</name>
    <dbReference type="NCBI Taxonomy" id="3983"/>
    <lineage>
        <taxon>Eukaryota</taxon>
        <taxon>Viridiplantae</taxon>
        <taxon>Streptophyta</taxon>
        <taxon>Embryophyta</taxon>
        <taxon>Tracheophyta</taxon>
        <taxon>Spermatophyta</taxon>
        <taxon>Magnoliopsida</taxon>
        <taxon>eudicotyledons</taxon>
        <taxon>Gunneridae</taxon>
        <taxon>Pentapetalae</taxon>
        <taxon>rosids</taxon>
        <taxon>fabids</taxon>
        <taxon>Malpighiales</taxon>
        <taxon>Euphorbiaceae</taxon>
        <taxon>Crotonoideae</taxon>
        <taxon>Manihoteae</taxon>
        <taxon>Manihot</taxon>
    </lineage>
</organism>
<sequence>MTICLICGHLTICLEHAFFFVIALCQFNMIFPNLHNVETHKQWCKNTISQILHFGFGMAMPPAPRW</sequence>